<comment type="caution">
    <text evidence="1">The sequence shown here is derived from an EMBL/GenBank/DDBJ whole genome shotgun (WGS) entry which is preliminary data.</text>
</comment>
<accession>A0A7J8LV61</accession>
<name>A0A7J8LV61_9ROSI</name>
<reference evidence="1 2" key="1">
    <citation type="journal article" date="2019" name="Genome Biol. Evol.">
        <title>Insights into the evolution of the New World diploid cottons (Gossypium, subgenus Houzingenia) based on genome sequencing.</title>
        <authorList>
            <person name="Grover C.E."/>
            <person name="Arick M.A. 2nd"/>
            <person name="Thrash A."/>
            <person name="Conover J.L."/>
            <person name="Sanders W.S."/>
            <person name="Peterson D.G."/>
            <person name="Frelichowski J.E."/>
            <person name="Scheffler J.A."/>
            <person name="Scheffler B.E."/>
            <person name="Wendel J.F."/>
        </authorList>
    </citation>
    <scope>NUCLEOTIDE SEQUENCE [LARGE SCALE GENOMIC DNA]</scope>
    <source>
        <strain evidence="1">157</strain>
        <tissue evidence="1">Leaf</tissue>
    </source>
</reference>
<sequence length="48" mass="5340">MEFNSQGSSLIDLKLGRLTDYRDAQHGRHLKETFVVSSVCSAMIAKKA</sequence>
<protein>
    <submittedName>
        <fullName evidence="1">Uncharacterized protein</fullName>
    </submittedName>
</protein>
<proteinExistence type="predicted"/>
<dbReference type="AlphaFoldDB" id="A0A7J8LV61"/>
<dbReference type="EMBL" id="JABEZX010000005">
    <property type="protein sequence ID" value="MBA0556324.1"/>
    <property type="molecule type" value="Genomic_DNA"/>
</dbReference>
<evidence type="ECO:0000313" key="2">
    <source>
        <dbReference type="Proteomes" id="UP000593572"/>
    </source>
</evidence>
<gene>
    <name evidence="1" type="ORF">Golob_026434</name>
</gene>
<keyword evidence="2" id="KW-1185">Reference proteome</keyword>
<dbReference type="Proteomes" id="UP000593572">
    <property type="component" value="Unassembled WGS sequence"/>
</dbReference>
<evidence type="ECO:0000313" key="1">
    <source>
        <dbReference type="EMBL" id="MBA0556324.1"/>
    </source>
</evidence>
<organism evidence="1 2">
    <name type="scientific">Gossypium lobatum</name>
    <dbReference type="NCBI Taxonomy" id="34289"/>
    <lineage>
        <taxon>Eukaryota</taxon>
        <taxon>Viridiplantae</taxon>
        <taxon>Streptophyta</taxon>
        <taxon>Embryophyta</taxon>
        <taxon>Tracheophyta</taxon>
        <taxon>Spermatophyta</taxon>
        <taxon>Magnoliopsida</taxon>
        <taxon>eudicotyledons</taxon>
        <taxon>Gunneridae</taxon>
        <taxon>Pentapetalae</taxon>
        <taxon>rosids</taxon>
        <taxon>malvids</taxon>
        <taxon>Malvales</taxon>
        <taxon>Malvaceae</taxon>
        <taxon>Malvoideae</taxon>
        <taxon>Gossypium</taxon>
    </lineage>
</organism>